<evidence type="ECO:0000256" key="3">
    <source>
        <dbReference type="ARBA" id="ARBA00022538"/>
    </source>
</evidence>
<dbReference type="GO" id="GO:0012505">
    <property type="term" value="C:endomembrane system"/>
    <property type="evidence" value="ECO:0007669"/>
    <property type="project" value="TreeGrafter"/>
</dbReference>
<dbReference type="Gramene" id="Psat02G0062500-T1">
    <property type="protein sequence ID" value="KAI5433415.1"/>
    <property type="gene ID" value="KIW84_020625"/>
</dbReference>
<keyword evidence="3" id="KW-0633">Potassium transport</keyword>
<dbReference type="GO" id="GO:0016020">
    <property type="term" value="C:membrane"/>
    <property type="evidence" value="ECO:0007669"/>
    <property type="project" value="UniProtKB-SubCell"/>
</dbReference>
<dbReference type="GO" id="GO:0015297">
    <property type="term" value="F:antiporter activity"/>
    <property type="evidence" value="ECO:0007669"/>
    <property type="project" value="InterPro"/>
</dbReference>
<dbReference type="GO" id="GO:1902600">
    <property type="term" value="P:proton transmembrane transport"/>
    <property type="evidence" value="ECO:0007669"/>
    <property type="project" value="InterPro"/>
</dbReference>
<dbReference type="InterPro" id="IPR057290">
    <property type="entry name" value="CHX17_C"/>
</dbReference>
<keyword evidence="4 10" id="KW-0812">Transmembrane</keyword>
<gene>
    <name evidence="14" type="ORF">KIW84_020625</name>
</gene>
<evidence type="ECO:0000256" key="8">
    <source>
        <dbReference type="ARBA" id="ARBA00023136"/>
    </source>
</evidence>
<feature type="transmembrane region" description="Helical" evidence="10">
    <location>
        <begin position="275"/>
        <end position="297"/>
    </location>
</feature>
<dbReference type="Pfam" id="PF00999">
    <property type="entry name" value="Na_H_Exchanger"/>
    <property type="match status" value="1"/>
</dbReference>
<feature type="transmembrane region" description="Helical" evidence="10">
    <location>
        <begin position="136"/>
        <end position="155"/>
    </location>
</feature>
<dbReference type="InterPro" id="IPR006153">
    <property type="entry name" value="Cation/H_exchanger_TM"/>
</dbReference>
<keyword evidence="7" id="KW-0406">Ion transport</keyword>
<dbReference type="OrthoDB" id="1938353at2759"/>
<keyword evidence="5" id="KW-0630">Potassium</keyword>
<dbReference type="Pfam" id="PF23256">
    <property type="entry name" value="CHX17_2nd"/>
    <property type="match status" value="1"/>
</dbReference>
<evidence type="ECO:0000256" key="5">
    <source>
        <dbReference type="ARBA" id="ARBA00022958"/>
    </source>
</evidence>
<keyword evidence="8 10" id="KW-0472">Membrane</keyword>
<evidence type="ECO:0000259" key="11">
    <source>
        <dbReference type="Pfam" id="PF00999"/>
    </source>
</evidence>
<dbReference type="InterPro" id="IPR050794">
    <property type="entry name" value="CPA2_transporter"/>
</dbReference>
<evidence type="ECO:0000256" key="4">
    <source>
        <dbReference type="ARBA" id="ARBA00022692"/>
    </source>
</evidence>
<dbReference type="InterPro" id="IPR038770">
    <property type="entry name" value="Na+/solute_symporter_sf"/>
</dbReference>
<dbReference type="Pfam" id="PF23259">
    <property type="entry name" value="CHX17_C"/>
    <property type="match status" value="1"/>
</dbReference>
<evidence type="ECO:0000259" key="13">
    <source>
        <dbReference type="Pfam" id="PF23259"/>
    </source>
</evidence>
<keyword evidence="6 10" id="KW-1133">Transmembrane helix</keyword>
<reference evidence="14 15" key="1">
    <citation type="journal article" date="2022" name="Nat. Genet.">
        <title>Improved pea reference genome and pan-genome highlight genomic features and evolutionary characteristics.</title>
        <authorList>
            <person name="Yang T."/>
            <person name="Liu R."/>
            <person name="Luo Y."/>
            <person name="Hu S."/>
            <person name="Wang D."/>
            <person name="Wang C."/>
            <person name="Pandey M.K."/>
            <person name="Ge S."/>
            <person name="Xu Q."/>
            <person name="Li N."/>
            <person name="Li G."/>
            <person name="Huang Y."/>
            <person name="Saxena R.K."/>
            <person name="Ji Y."/>
            <person name="Li M."/>
            <person name="Yan X."/>
            <person name="He Y."/>
            <person name="Liu Y."/>
            <person name="Wang X."/>
            <person name="Xiang C."/>
            <person name="Varshney R.K."/>
            <person name="Ding H."/>
            <person name="Gao S."/>
            <person name="Zong X."/>
        </authorList>
    </citation>
    <scope>NUCLEOTIDE SEQUENCE [LARGE SCALE GENOMIC DNA]</scope>
    <source>
        <strain evidence="14 15">cv. Zhongwan 6</strain>
    </source>
</reference>
<evidence type="ECO:0000313" key="15">
    <source>
        <dbReference type="Proteomes" id="UP001058974"/>
    </source>
</evidence>
<evidence type="ECO:0000313" key="14">
    <source>
        <dbReference type="EMBL" id="KAI5433415.1"/>
    </source>
</evidence>
<dbReference type="PANTHER" id="PTHR32468">
    <property type="entry name" value="CATION/H + ANTIPORTER"/>
    <property type="match status" value="1"/>
</dbReference>
<sequence length="824" mass="91472">MEKIDAKSVKYMTDMIFDHTIFPFISINTNGSDKDLRFLVVDVCMDMPPKIVSDGIWANRDHGVKPMKSTLPLLELQILTIFAITQCFHLVLKRLGVPYFVSQIMAGLVLGPSFKISNSWNHFKNRLFPYGSEDVIGVISIIGYGLFLFLNGVKMDFSMITRTGRKAWTIAFCSFGIPTFLGLVMSYMFLEDWQNYLGEYESKNLPVIVIGQSGCYFAVIASLLSDLDILNSELGRLALSTAMVMDAFNSVVSGMGTAFISSIKTDSHDVDDGKGLGRALVTVFYYFCFIGVTPLLLRPVMKWFVRNTPEGRRLKKTYTYIVFIMALAVGMLGMTANQSVLAGFLILGLIVPDGAPLGTEMIKQLELFSTWFLCPVFVTSCAMKVDIGVPVDSKLILVWVGFIVIVHLFKMIMTIGVCWHCNMPKTDGLCLALMLSCKGVVDFCTNVFLHDAMLLSNEALSVMTLGVLVMGTTARIGVKFLYDPSRKYAGYQKRSVLNLKPNSELRIVSCIHKPSHITPIKNILEMCTPTTSNPLVVHVLHLMELVGRSSPIFISHRLQERVGSGHHTFSEDVVVTFDLFEHDNAGTATASTYTAVSPLRLMPDDICYLALDKLASMILLPFHLRWAEDGSVESADENIRALNTKVLERAPCSVAILVNRGYSSSISINDNYTKEIALIFLGGADDREALCWAKRAIKENAFHLVVYHLVSTSKNNEFSNWDVMLDDAILKDVKGTYGSVNNVTYDRVNVENTSDTTAFISDIANQYDFIIVGRRNGIKSPQTAALEDWTEYPELGVIGDLLASPDTNTKASILVVQQQVVLKS</sequence>
<evidence type="ECO:0000259" key="12">
    <source>
        <dbReference type="Pfam" id="PF23256"/>
    </source>
</evidence>
<comment type="subcellular location">
    <subcellularLocation>
        <location evidence="1">Membrane</location>
        <topology evidence="1">Multi-pass membrane protein</topology>
    </subcellularLocation>
</comment>
<evidence type="ECO:0008006" key="16">
    <source>
        <dbReference type="Google" id="ProtNLM"/>
    </source>
</evidence>
<organism evidence="14 15">
    <name type="scientific">Pisum sativum</name>
    <name type="common">Garden pea</name>
    <name type="synonym">Lathyrus oleraceus</name>
    <dbReference type="NCBI Taxonomy" id="3888"/>
    <lineage>
        <taxon>Eukaryota</taxon>
        <taxon>Viridiplantae</taxon>
        <taxon>Streptophyta</taxon>
        <taxon>Embryophyta</taxon>
        <taxon>Tracheophyta</taxon>
        <taxon>Spermatophyta</taxon>
        <taxon>Magnoliopsida</taxon>
        <taxon>eudicotyledons</taxon>
        <taxon>Gunneridae</taxon>
        <taxon>Pentapetalae</taxon>
        <taxon>rosids</taxon>
        <taxon>fabids</taxon>
        <taxon>Fabales</taxon>
        <taxon>Fabaceae</taxon>
        <taxon>Papilionoideae</taxon>
        <taxon>50 kb inversion clade</taxon>
        <taxon>NPAAA clade</taxon>
        <taxon>Hologalegina</taxon>
        <taxon>IRL clade</taxon>
        <taxon>Fabeae</taxon>
        <taxon>Lathyrus</taxon>
    </lineage>
</organism>
<evidence type="ECO:0000256" key="9">
    <source>
        <dbReference type="ARBA" id="ARBA00038341"/>
    </source>
</evidence>
<dbReference type="Gene3D" id="1.20.1530.20">
    <property type="match status" value="1"/>
</dbReference>
<dbReference type="GO" id="GO:0006813">
    <property type="term" value="P:potassium ion transport"/>
    <property type="evidence" value="ECO:0007669"/>
    <property type="project" value="UniProtKB-KW"/>
</dbReference>
<feature type="transmembrane region" description="Helical" evidence="10">
    <location>
        <begin position="370"/>
        <end position="389"/>
    </location>
</feature>
<evidence type="ECO:0000256" key="7">
    <source>
        <dbReference type="ARBA" id="ARBA00023065"/>
    </source>
</evidence>
<feature type="transmembrane region" description="Helical" evidence="10">
    <location>
        <begin position="205"/>
        <end position="225"/>
    </location>
</feature>
<comment type="similarity">
    <text evidence="9">Belongs to the monovalent cation:proton antiporter 2 (CPA2) transporter (TC 2.A.37) family. CHX (TC 2.A.37.4) subfamily.</text>
</comment>
<feature type="transmembrane region" description="Helical" evidence="10">
    <location>
        <begin position="317"/>
        <end position="334"/>
    </location>
</feature>
<evidence type="ECO:0000256" key="10">
    <source>
        <dbReference type="SAM" id="Phobius"/>
    </source>
</evidence>
<keyword evidence="15" id="KW-1185">Reference proteome</keyword>
<keyword evidence="2" id="KW-0813">Transport</keyword>
<feature type="domain" description="Cation/H(+) antiporter central" evidence="12">
    <location>
        <begin position="535"/>
        <end position="665"/>
    </location>
</feature>
<evidence type="ECO:0000256" key="1">
    <source>
        <dbReference type="ARBA" id="ARBA00004141"/>
    </source>
</evidence>
<feature type="transmembrane region" description="Helical" evidence="10">
    <location>
        <begin position="237"/>
        <end position="263"/>
    </location>
</feature>
<dbReference type="EMBL" id="JAMSHJ010000002">
    <property type="protein sequence ID" value="KAI5433415.1"/>
    <property type="molecule type" value="Genomic_DNA"/>
</dbReference>
<dbReference type="Proteomes" id="UP001058974">
    <property type="component" value="Chromosome 2"/>
</dbReference>
<accession>A0A9D5B7K7</accession>
<dbReference type="PANTHER" id="PTHR32468:SF101">
    <property type="entry name" value="CATION_H+ EXCHANGER 2"/>
    <property type="match status" value="1"/>
</dbReference>
<name>A0A9D5B7K7_PEA</name>
<dbReference type="GO" id="GO:0006885">
    <property type="term" value="P:regulation of pH"/>
    <property type="evidence" value="ECO:0007669"/>
    <property type="project" value="TreeGrafter"/>
</dbReference>
<comment type="caution">
    <text evidence="14">The sequence shown here is derived from an EMBL/GenBank/DDBJ whole genome shotgun (WGS) entry which is preliminary data.</text>
</comment>
<evidence type="ECO:0000256" key="2">
    <source>
        <dbReference type="ARBA" id="ARBA00022448"/>
    </source>
</evidence>
<protein>
    <recommendedName>
        <fullName evidence="16">Cation/H+ exchanger domain-containing protein</fullName>
    </recommendedName>
</protein>
<feature type="transmembrane region" description="Helical" evidence="10">
    <location>
        <begin position="395"/>
        <end position="417"/>
    </location>
</feature>
<proteinExistence type="inferred from homology"/>
<feature type="domain" description="Cation/H(+) antiporter C-terminal" evidence="13">
    <location>
        <begin position="676"/>
        <end position="819"/>
    </location>
</feature>
<feature type="transmembrane region" description="Helical" evidence="10">
    <location>
        <begin position="167"/>
        <end position="190"/>
    </location>
</feature>
<dbReference type="InterPro" id="IPR057291">
    <property type="entry name" value="CHX17_2nd"/>
</dbReference>
<dbReference type="AlphaFoldDB" id="A0A9D5B7K7"/>
<feature type="transmembrane region" description="Helical" evidence="10">
    <location>
        <begin position="99"/>
        <end position="116"/>
    </location>
</feature>
<dbReference type="Gramene" id="Psat2g021440.1">
    <property type="protein sequence ID" value="Psat2g021440.1.cds"/>
    <property type="gene ID" value="Psat2g021440"/>
</dbReference>
<evidence type="ECO:0000256" key="6">
    <source>
        <dbReference type="ARBA" id="ARBA00022989"/>
    </source>
</evidence>
<feature type="domain" description="Cation/H+ exchanger transmembrane" evidence="11">
    <location>
        <begin position="87"/>
        <end position="470"/>
    </location>
</feature>